<keyword evidence="5 7" id="KW-1133">Transmembrane helix</keyword>
<evidence type="ECO:0000256" key="6">
    <source>
        <dbReference type="ARBA" id="ARBA00023136"/>
    </source>
</evidence>
<dbReference type="InterPro" id="IPR035906">
    <property type="entry name" value="MetI-like_sf"/>
</dbReference>
<name>A0A8J2XX63_9BURK</name>
<evidence type="ECO:0000256" key="4">
    <source>
        <dbReference type="ARBA" id="ARBA00022692"/>
    </source>
</evidence>
<feature type="transmembrane region" description="Helical" evidence="7">
    <location>
        <begin position="12"/>
        <end position="33"/>
    </location>
</feature>
<dbReference type="CDD" id="cd06261">
    <property type="entry name" value="TM_PBP2"/>
    <property type="match status" value="1"/>
</dbReference>
<comment type="subcellular location">
    <subcellularLocation>
        <location evidence="1 7">Cell membrane</location>
        <topology evidence="1 7">Multi-pass membrane protein</topology>
    </subcellularLocation>
</comment>
<evidence type="ECO:0000313" key="9">
    <source>
        <dbReference type="EMBL" id="GGB96213.1"/>
    </source>
</evidence>
<reference evidence="9" key="1">
    <citation type="journal article" date="2014" name="Int. J. Syst. Evol. Microbiol.">
        <title>Complete genome sequence of Corynebacterium casei LMG S-19264T (=DSM 44701T), isolated from a smear-ripened cheese.</title>
        <authorList>
            <consortium name="US DOE Joint Genome Institute (JGI-PGF)"/>
            <person name="Walter F."/>
            <person name="Albersmeier A."/>
            <person name="Kalinowski J."/>
            <person name="Ruckert C."/>
        </authorList>
    </citation>
    <scope>NUCLEOTIDE SEQUENCE</scope>
    <source>
        <strain evidence="9">CCM 7086</strain>
    </source>
</reference>
<organism evidence="9 10">
    <name type="scientific">Oxalicibacterium flavum</name>
    <dbReference type="NCBI Taxonomy" id="179467"/>
    <lineage>
        <taxon>Bacteria</taxon>
        <taxon>Pseudomonadati</taxon>
        <taxon>Pseudomonadota</taxon>
        <taxon>Betaproteobacteria</taxon>
        <taxon>Burkholderiales</taxon>
        <taxon>Oxalobacteraceae</taxon>
        <taxon>Oxalicibacterium</taxon>
    </lineage>
</organism>
<feature type="transmembrane region" description="Helical" evidence="7">
    <location>
        <begin position="104"/>
        <end position="127"/>
    </location>
</feature>
<keyword evidence="2 7" id="KW-0813">Transport</keyword>
<evidence type="ECO:0000256" key="2">
    <source>
        <dbReference type="ARBA" id="ARBA00022448"/>
    </source>
</evidence>
<proteinExistence type="inferred from homology"/>
<accession>A0A8J2XX63</accession>
<keyword evidence="10" id="KW-1185">Reference proteome</keyword>
<dbReference type="GO" id="GO:0005886">
    <property type="term" value="C:plasma membrane"/>
    <property type="evidence" value="ECO:0007669"/>
    <property type="project" value="UniProtKB-SubCell"/>
</dbReference>
<evidence type="ECO:0000256" key="3">
    <source>
        <dbReference type="ARBA" id="ARBA00022475"/>
    </source>
</evidence>
<dbReference type="EMBL" id="BMCG01000001">
    <property type="protein sequence ID" value="GGB96213.1"/>
    <property type="molecule type" value="Genomic_DNA"/>
</dbReference>
<dbReference type="Proteomes" id="UP000620266">
    <property type="component" value="Unassembled WGS sequence"/>
</dbReference>
<keyword evidence="6 7" id="KW-0472">Membrane</keyword>
<feature type="transmembrane region" description="Helical" evidence="7">
    <location>
        <begin position="230"/>
        <end position="251"/>
    </location>
</feature>
<dbReference type="InterPro" id="IPR000515">
    <property type="entry name" value="MetI-like"/>
</dbReference>
<dbReference type="RefSeq" id="WP_188394294.1">
    <property type="nucleotide sequence ID" value="NZ_BMCG01000001.1"/>
</dbReference>
<evidence type="ECO:0000259" key="8">
    <source>
        <dbReference type="PROSITE" id="PS50928"/>
    </source>
</evidence>
<dbReference type="PROSITE" id="PS50928">
    <property type="entry name" value="ABC_TM1"/>
    <property type="match status" value="1"/>
</dbReference>
<dbReference type="Pfam" id="PF00528">
    <property type="entry name" value="BPD_transp_1"/>
    <property type="match status" value="1"/>
</dbReference>
<evidence type="ECO:0000313" key="10">
    <source>
        <dbReference type="Proteomes" id="UP000620266"/>
    </source>
</evidence>
<sequence>MKTAANPFLSPHVLRIARALIGPAALVAVWWVANDSAWVSNKLLPNPFDTFATLGSSLWSGSMTADLGATLFRTLYAFAMAAAAGIPVGIALGSNDRIYRTVEFLVDFFRSTPATAMFPLFLLIFGIGDFAKIAVAAFSAWLVVVFNVAYGVMNSRKTRILAARVMGASRWRVFRDVLFWESLPQTFVGLRMAVSLALVVIIVAEMFIGSTNGMGHRIIDAQQVFDLQQMYASILITGAIGYGFNVLFIALEKWIVHWAGR</sequence>
<dbReference type="AlphaFoldDB" id="A0A8J2XX63"/>
<feature type="transmembrane region" description="Helical" evidence="7">
    <location>
        <begin position="133"/>
        <end position="153"/>
    </location>
</feature>
<comment type="similarity">
    <text evidence="7">Belongs to the binding-protein-dependent transport system permease family.</text>
</comment>
<comment type="caution">
    <text evidence="9">The sequence shown here is derived from an EMBL/GenBank/DDBJ whole genome shotgun (WGS) entry which is preliminary data.</text>
</comment>
<gene>
    <name evidence="9" type="primary">tauC</name>
    <name evidence="9" type="ORF">GCM10007205_01840</name>
</gene>
<feature type="domain" description="ABC transmembrane type-1" evidence="8">
    <location>
        <begin position="67"/>
        <end position="248"/>
    </location>
</feature>
<reference evidence="9" key="2">
    <citation type="submission" date="2020-09" db="EMBL/GenBank/DDBJ databases">
        <authorList>
            <person name="Sun Q."/>
            <person name="Sedlacek I."/>
        </authorList>
    </citation>
    <scope>NUCLEOTIDE SEQUENCE</scope>
    <source>
        <strain evidence="9">CCM 7086</strain>
    </source>
</reference>
<dbReference type="PANTHER" id="PTHR30151">
    <property type="entry name" value="ALKANE SULFONATE ABC TRANSPORTER-RELATED, MEMBRANE SUBUNIT"/>
    <property type="match status" value="1"/>
</dbReference>
<feature type="transmembrane region" description="Helical" evidence="7">
    <location>
        <begin position="71"/>
        <end position="92"/>
    </location>
</feature>
<protein>
    <submittedName>
        <fullName evidence="9">Taurine ABC transporter permease</fullName>
    </submittedName>
</protein>
<evidence type="ECO:0000256" key="7">
    <source>
        <dbReference type="RuleBase" id="RU363032"/>
    </source>
</evidence>
<dbReference type="Gene3D" id="1.10.3720.10">
    <property type="entry name" value="MetI-like"/>
    <property type="match status" value="1"/>
</dbReference>
<dbReference type="SUPFAM" id="SSF161098">
    <property type="entry name" value="MetI-like"/>
    <property type="match status" value="1"/>
</dbReference>
<evidence type="ECO:0000256" key="1">
    <source>
        <dbReference type="ARBA" id="ARBA00004651"/>
    </source>
</evidence>
<feature type="transmembrane region" description="Helical" evidence="7">
    <location>
        <begin position="188"/>
        <end position="210"/>
    </location>
</feature>
<keyword evidence="4 7" id="KW-0812">Transmembrane</keyword>
<dbReference type="PANTHER" id="PTHR30151:SF0">
    <property type="entry name" value="ABC TRANSPORTER PERMEASE PROTEIN MJ0413-RELATED"/>
    <property type="match status" value="1"/>
</dbReference>
<evidence type="ECO:0000256" key="5">
    <source>
        <dbReference type="ARBA" id="ARBA00022989"/>
    </source>
</evidence>
<dbReference type="GO" id="GO:0055085">
    <property type="term" value="P:transmembrane transport"/>
    <property type="evidence" value="ECO:0007669"/>
    <property type="project" value="InterPro"/>
</dbReference>
<keyword evidence="3" id="KW-1003">Cell membrane</keyword>